<dbReference type="PaxDb" id="3635-A0A1U8I3A8"/>
<dbReference type="CDD" id="cd00761">
    <property type="entry name" value="Glyco_tranf_GTA_type"/>
    <property type="match status" value="1"/>
</dbReference>
<feature type="compositionally biased region" description="Basic and acidic residues" evidence="12">
    <location>
        <begin position="903"/>
        <end position="912"/>
    </location>
</feature>
<sequence length="981" mass="112149">MRKFLVVLNWFPKGRKSMRFRSRNYINSWGKFFWFAAFIVSTFVLFNGFSYSNFRFLFGERFEPVLKFARKTPTANAIVSGEHPVTQILSVRETVLLPDQVILFLKYPRSARLFTKEELDCVYLSVHNTSPVPRLKQSPARVDTEQLGEQIVRCPSGPRGLLITVGSKSNGVFPAGPTHYWDSLAYEALVDNDNTTVVFVKGLNLRPERVSNASRFECVYGEDFSRLKLVLRSEVLSIAQEIVRCRTPLIVLNSQKKVNSSVKVSVRIKGGGTLPSIARLGFLSDSGRDPLPTRKPHETCICTMARNQARFLKEWVIYHALIGVQRWYIYDNNSDDDTDQVIESLFNAGYNISRHIWPWIKTQEGGFSHCALRAKGSCEWIGFIDVDEFLHLPTGLFLHDVISNLTSTITSFGHISIGELRVSCYSFGPSGLKQIPKQGVMVGYTCRLVVPERHKSIVKPEALNSTLINIVHHFHLRDDFRFIDVDRRMMVVNHYKYQVWEVFKQKFYRRVATYVADWKDEQNVRSKDRAPGLGTRAVEPVDWSSRFCEVTDTGLKDRVLRNFANPKNSLLPWQTTTNKKAGTWFVEEENTNKVQEKEWKRISIRFLFFLPKKKKMVREEAKQAPEDSQQPNKAETSQNVDNLFSPRFKSVAAMAGWDEEALIIASLVVEDTPDRQQSKQKKRSESIFSTPPCTSSRRKRRAQRTPLNLDEEQEVPKEESEKNSMEQRIVVEDEKNPKANEPALHCMDKLREELSCAICLDICFEPSTTPCGHSFCKKCLRSAADKCGKRCPKCRQLIGNGRSCTVNTVLWNTIQLLFPKEVETRKAVAANALNSKEAFECQSPQSGTRSTRTTRTRTRTRAENQALAARLQREDLSRLVNTDTNMTRRRGDPNQDNNAESARLQRDNDLSRLVRTGRRRGTPSQDEDAALAFRLQREEFMEAFRGSSGHEGNEQTRIPLALARANLRAMASRAINRGRAV</sequence>
<dbReference type="InterPro" id="IPR001841">
    <property type="entry name" value="Znf_RING"/>
</dbReference>
<dbReference type="InterPro" id="IPR029044">
    <property type="entry name" value="Nucleotide-diphossugar_trans"/>
</dbReference>
<dbReference type="GO" id="GO:0031491">
    <property type="term" value="F:nucleosome binding"/>
    <property type="evidence" value="ECO:0000318"/>
    <property type="project" value="GO_Central"/>
</dbReference>
<accession>A0A1U8I3A8</accession>
<dbReference type="Pfam" id="PF01697">
    <property type="entry name" value="Glyco_transf_92"/>
    <property type="match status" value="1"/>
</dbReference>
<dbReference type="GeneID" id="107892206"/>
<evidence type="ECO:0000256" key="11">
    <source>
        <dbReference type="PROSITE-ProRule" id="PRU00175"/>
    </source>
</evidence>
<dbReference type="PANTHER" id="PTHR21461">
    <property type="entry name" value="GLYCOSYLTRANSFERASE FAMILY 92 PROTEIN"/>
    <property type="match status" value="1"/>
</dbReference>
<feature type="region of interest" description="Disordered" evidence="12">
    <location>
        <begin position="619"/>
        <end position="641"/>
    </location>
</feature>
<keyword evidence="7 11" id="KW-0863">Zinc-finger</keyword>
<keyword evidence="6" id="KW-0479">Metal-binding</keyword>
<evidence type="ECO:0000256" key="7">
    <source>
        <dbReference type="ARBA" id="ARBA00022771"/>
    </source>
</evidence>
<dbReference type="GO" id="GO:0006302">
    <property type="term" value="P:double-strand break repair"/>
    <property type="evidence" value="ECO:0000318"/>
    <property type="project" value="GO_Central"/>
</dbReference>
<dbReference type="OMA" id="KPNDHEG"/>
<comment type="subcellular location">
    <subcellularLocation>
        <location evidence="1">Membrane</location>
        <topology evidence="1">Single-pass membrane protein</topology>
    </subcellularLocation>
</comment>
<protein>
    <submittedName>
        <fullName evidence="15">Glycosyltransferase family 92 protein RCOM_0530710</fullName>
    </submittedName>
</protein>
<dbReference type="RefSeq" id="XP_016672711.2">
    <property type="nucleotide sequence ID" value="XM_016817222.2"/>
</dbReference>
<evidence type="ECO:0000313" key="14">
    <source>
        <dbReference type="Proteomes" id="UP000818029"/>
    </source>
</evidence>
<reference evidence="14" key="1">
    <citation type="journal article" date="2020" name="Nat. Genet.">
        <title>Genomic diversifications of five Gossypium allopolyploid species and their impact on cotton improvement.</title>
        <authorList>
            <person name="Chen Z.J."/>
            <person name="Sreedasyam A."/>
            <person name="Ando A."/>
            <person name="Song Q."/>
            <person name="De Santiago L.M."/>
            <person name="Hulse-Kemp A.M."/>
            <person name="Ding M."/>
            <person name="Ye W."/>
            <person name="Kirkbride R.C."/>
            <person name="Jenkins J."/>
            <person name="Plott C."/>
            <person name="Lovell J."/>
            <person name="Lin Y.M."/>
            <person name="Vaughn R."/>
            <person name="Liu B."/>
            <person name="Simpson S."/>
            <person name="Scheffler B.E."/>
            <person name="Wen L."/>
            <person name="Saski C.A."/>
            <person name="Grover C.E."/>
            <person name="Hu G."/>
            <person name="Conover J.L."/>
            <person name="Carlson J.W."/>
            <person name="Shu S."/>
            <person name="Boston L.B."/>
            <person name="Williams M."/>
            <person name="Peterson D.G."/>
            <person name="McGee K."/>
            <person name="Jones D.C."/>
            <person name="Wendel J.F."/>
            <person name="Stelly D.M."/>
            <person name="Grimwood J."/>
            <person name="Schmutz J."/>
        </authorList>
    </citation>
    <scope>NUCLEOTIDE SEQUENCE [LARGE SCALE GENOMIC DNA]</scope>
    <source>
        <strain evidence="14">cv. TM-1</strain>
    </source>
</reference>
<dbReference type="InterPro" id="IPR008166">
    <property type="entry name" value="Glyco_transf_92"/>
</dbReference>
<dbReference type="AlphaFoldDB" id="A0A1U8I3A8"/>
<gene>
    <name evidence="15" type="primary">LOC107892206</name>
</gene>
<comment type="similarity">
    <text evidence="2">Belongs to the glycosyltransferase 92 family.</text>
</comment>
<dbReference type="InterPro" id="IPR018957">
    <property type="entry name" value="Znf_C3HC4_RING-type"/>
</dbReference>
<keyword evidence="3" id="KW-0328">Glycosyltransferase</keyword>
<feature type="region of interest" description="Disordered" evidence="12">
    <location>
        <begin position="672"/>
        <end position="726"/>
    </location>
</feature>
<keyword evidence="14" id="KW-1185">Reference proteome</keyword>
<dbReference type="SUPFAM" id="SSF57850">
    <property type="entry name" value="RING/U-box"/>
    <property type="match status" value="1"/>
</dbReference>
<dbReference type="PROSITE" id="PS00518">
    <property type="entry name" value="ZF_RING_1"/>
    <property type="match status" value="1"/>
</dbReference>
<evidence type="ECO:0000256" key="4">
    <source>
        <dbReference type="ARBA" id="ARBA00022679"/>
    </source>
</evidence>
<evidence type="ECO:0000256" key="1">
    <source>
        <dbReference type="ARBA" id="ARBA00004167"/>
    </source>
</evidence>
<dbReference type="SMART" id="SM00184">
    <property type="entry name" value="RING"/>
    <property type="match status" value="1"/>
</dbReference>
<evidence type="ECO:0000256" key="5">
    <source>
        <dbReference type="ARBA" id="ARBA00022692"/>
    </source>
</evidence>
<dbReference type="SUPFAM" id="SSF53448">
    <property type="entry name" value="Nucleotide-diphospho-sugar transferases"/>
    <property type="match status" value="1"/>
</dbReference>
<dbReference type="Proteomes" id="UP000818029">
    <property type="component" value="Chromosome D09"/>
</dbReference>
<dbReference type="Pfam" id="PF00097">
    <property type="entry name" value="zf-C3HC4"/>
    <property type="match status" value="1"/>
</dbReference>
<keyword evidence="10" id="KW-0472">Membrane</keyword>
<evidence type="ECO:0000256" key="8">
    <source>
        <dbReference type="ARBA" id="ARBA00022833"/>
    </source>
</evidence>
<name>A0A1U8I3A8_GOSHI</name>
<dbReference type="KEGG" id="ghi:107892206"/>
<dbReference type="GO" id="GO:0035861">
    <property type="term" value="C:site of double-strand break"/>
    <property type="evidence" value="ECO:0000318"/>
    <property type="project" value="GO_Central"/>
</dbReference>
<keyword evidence="4" id="KW-0808">Transferase</keyword>
<evidence type="ECO:0000256" key="12">
    <source>
        <dbReference type="SAM" id="MobiDB-lite"/>
    </source>
</evidence>
<dbReference type="GO" id="GO:0004842">
    <property type="term" value="F:ubiquitin-protein transferase activity"/>
    <property type="evidence" value="ECO:0000318"/>
    <property type="project" value="GO_Central"/>
</dbReference>
<dbReference type="GO" id="GO:0008270">
    <property type="term" value="F:zinc ion binding"/>
    <property type="evidence" value="ECO:0007669"/>
    <property type="project" value="UniProtKB-KW"/>
</dbReference>
<evidence type="ECO:0000256" key="9">
    <source>
        <dbReference type="ARBA" id="ARBA00022989"/>
    </source>
</evidence>
<feature type="compositionally biased region" description="Polar residues" evidence="12">
    <location>
        <begin position="626"/>
        <end position="641"/>
    </location>
</feature>
<keyword evidence="5" id="KW-0812">Transmembrane</keyword>
<dbReference type="PANTHER" id="PTHR21461:SF55">
    <property type="entry name" value="GLYCOSYLTRANSFERASE FAMILY 92 PROTEIN"/>
    <property type="match status" value="1"/>
</dbReference>
<evidence type="ECO:0000256" key="6">
    <source>
        <dbReference type="ARBA" id="ARBA00022723"/>
    </source>
</evidence>
<dbReference type="InterPro" id="IPR017907">
    <property type="entry name" value="Znf_RING_CS"/>
</dbReference>
<feature type="domain" description="RING-type" evidence="13">
    <location>
        <begin position="756"/>
        <end position="795"/>
    </location>
</feature>
<dbReference type="STRING" id="3635.A0A1U8I3A8"/>
<proteinExistence type="inferred from homology"/>
<evidence type="ECO:0000256" key="10">
    <source>
        <dbReference type="ARBA" id="ARBA00023136"/>
    </source>
</evidence>
<evidence type="ECO:0000256" key="2">
    <source>
        <dbReference type="ARBA" id="ARBA00007647"/>
    </source>
</evidence>
<keyword evidence="9" id="KW-1133">Transmembrane helix</keyword>
<evidence type="ECO:0000313" key="15">
    <source>
        <dbReference type="RefSeq" id="XP_016672711.2"/>
    </source>
</evidence>
<keyword evidence="8" id="KW-0862">Zinc</keyword>
<dbReference type="InterPro" id="IPR013083">
    <property type="entry name" value="Znf_RING/FYVE/PHD"/>
</dbReference>
<dbReference type="Gene3D" id="3.30.40.10">
    <property type="entry name" value="Zinc/RING finger domain, C3HC4 (zinc finger)"/>
    <property type="match status" value="1"/>
</dbReference>
<organism evidence="14 15">
    <name type="scientific">Gossypium hirsutum</name>
    <name type="common">Upland cotton</name>
    <name type="synonym">Gossypium mexicanum</name>
    <dbReference type="NCBI Taxonomy" id="3635"/>
    <lineage>
        <taxon>Eukaryota</taxon>
        <taxon>Viridiplantae</taxon>
        <taxon>Streptophyta</taxon>
        <taxon>Embryophyta</taxon>
        <taxon>Tracheophyta</taxon>
        <taxon>Spermatophyta</taxon>
        <taxon>Magnoliopsida</taxon>
        <taxon>eudicotyledons</taxon>
        <taxon>Gunneridae</taxon>
        <taxon>Pentapetalae</taxon>
        <taxon>rosids</taxon>
        <taxon>malvids</taxon>
        <taxon>Malvales</taxon>
        <taxon>Malvaceae</taxon>
        <taxon>Malvoideae</taxon>
        <taxon>Gossypium</taxon>
    </lineage>
</organism>
<evidence type="ECO:0000256" key="3">
    <source>
        <dbReference type="ARBA" id="ARBA00022676"/>
    </source>
</evidence>
<feature type="compositionally biased region" description="Polar residues" evidence="12">
    <location>
        <begin position="686"/>
        <end position="695"/>
    </location>
</feature>
<feature type="compositionally biased region" description="Basic and acidic residues" evidence="12">
    <location>
        <begin position="714"/>
        <end position="726"/>
    </location>
</feature>
<reference evidence="15" key="2">
    <citation type="submission" date="2025-08" db="UniProtKB">
        <authorList>
            <consortium name="RefSeq"/>
        </authorList>
    </citation>
    <scope>IDENTIFICATION</scope>
</reference>
<dbReference type="PROSITE" id="PS50089">
    <property type="entry name" value="ZF_RING_2"/>
    <property type="match status" value="1"/>
</dbReference>
<feature type="region of interest" description="Disordered" evidence="12">
    <location>
        <begin position="840"/>
        <end position="928"/>
    </location>
</feature>
<dbReference type="GO" id="GO:0061630">
    <property type="term" value="F:ubiquitin protein ligase activity"/>
    <property type="evidence" value="ECO:0007669"/>
    <property type="project" value="UniProtKB-EC"/>
</dbReference>
<dbReference type="GO" id="GO:0005634">
    <property type="term" value="C:nucleus"/>
    <property type="evidence" value="ECO:0000318"/>
    <property type="project" value="GO_Central"/>
</dbReference>
<evidence type="ECO:0000259" key="13">
    <source>
        <dbReference type="PROSITE" id="PS50089"/>
    </source>
</evidence>